<protein>
    <submittedName>
        <fullName evidence="1">Uncharacterized protein</fullName>
    </submittedName>
</protein>
<evidence type="ECO:0000313" key="1">
    <source>
        <dbReference type="EMBL" id="APM39659.1"/>
    </source>
</evidence>
<sequence>MDTVGIKIKSNDKITKCISNIRKYTNLSIGEIKDKIINNEYVMICGYTNEDGIKNIVKAYKEITSLGVNVVIYEHDRVTTIDFLMNLIDMYGDIERDMQEMDDLMYDED</sequence>
<reference evidence="1 2" key="1">
    <citation type="submission" date="2016-12" db="EMBL/GenBank/DDBJ databases">
        <title>Complete genome sequence of Clostridium kluyveri JZZ isolated from the pit mud of a Chinese flavor liquor-making factory.</title>
        <authorList>
            <person name="Wang Y."/>
        </authorList>
    </citation>
    <scope>NUCLEOTIDE SEQUENCE [LARGE SCALE GENOMIC DNA]</scope>
    <source>
        <strain evidence="1 2">JZZ</strain>
    </source>
</reference>
<dbReference type="Proteomes" id="UP000184604">
    <property type="component" value="Chromosome"/>
</dbReference>
<organism evidence="1 2">
    <name type="scientific">Clostridium kluyveri</name>
    <dbReference type="NCBI Taxonomy" id="1534"/>
    <lineage>
        <taxon>Bacteria</taxon>
        <taxon>Bacillati</taxon>
        <taxon>Bacillota</taxon>
        <taxon>Clostridia</taxon>
        <taxon>Eubacteriales</taxon>
        <taxon>Clostridiaceae</taxon>
        <taxon>Clostridium</taxon>
    </lineage>
</organism>
<dbReference type="AlphaFoldDB" id="A0A1L5F9H0"/>
<dbReference type="RefSeq" id="WP_073539276.1">
    <property type="nucleotide sequence ID" value="NZ_CP018335.1"/>
</dbReference>
<proteinExistence type="predicted"/>
<dbReference type="EMBL" id="CP018335">
    <property type="protein sequence ID" value="APM39659.1"/>
    <property type="molecule type" value="Genomic_DNA"/>
</dbReference>
<name>A0A1L5F9H0_CLOKL</name>
<gene>
    <name evidence="1" type="ORF">BS101_13370</name>
</gene>
<evidence type="ECO:0000313" key="2">
    <source>
        <dbReference type="Proteomes" id="UP000184604"/>
    </source>
</evidence>
<accession>A0A1L5F9H0</accession>
<dbReference type="OrthoDB" id="2087808at2"/>